<feature type="transmembrane region" description="Helical" evidence="1">
    <location>
        <begin position="41"/>
        <end position="62"/>
    </location>
</feature>
<comment type="caution">
    <text evidence="2">The sequence shown here is derived from an EMBL/GenBank/DDBJ whole genome shotgun (WGS) entry which is preliminary data.</text>
</comment>
<organism evidence="2 3">
    <name type="scientific">Ligilactobacillus salivarius</name>
    <dbReference type="NCBI Taxonomy" id="1624"/>
    <lineage>
        <taxon>Bacteria</taxon>
        <taxon>Bacillati</taxon>
        <taxon>Bacillota</taxon>
        <taxon>Bacilli</taxon>
        <taxon>Lactobacillales</taxon>
        <taxon>Lactobacillaceae</taxon>
        <taxon>Ligilactobacillus</taxon>
    </lineage>
</organism>
<protein>
    <submittedName>
        <fullName evidence="2">Uncharacterized protein</fullName>
    </submittedName>
</protein>
<dbReference type="AlphaFoldDB" id="A0A1V9TUQ4"/>
<evidence type="ECO:0000313" key="3">
    <source>
        <dbReference type="Proteomes" id="UP000192353"/>
    </source>
</evidence>
<evidence type="ECO:0000313" key="2">
    <source>
        <dbReference type="EMBL" id="OQR25498.1"/>
    </source>
</evidence>
<evidence type="ECO:0000256" key="1">
    <source>
        <dbReference type="SAM" id="Phobius"/>
    </source>
</evidence>
<keyword evidence="1" id="KW-0472">Membrane</keyword>
<reference evidence="2 3" key="1">
    <citation type="submission" date="2017-03" db="EMBL/GenBank/DDBJ databases">
        <title>Phylogenomics and comparative genomics of Lactobacillus salivarius, a mammalian gut commensal.</title>
        <authorList>
            <person name="Harris H.M."/>
        </authorList>
    </citation>
    <scope>NUCLEOTIDE SEQUENCE [LARGE SCALE GENOMIC DNA]</scope>
    <source>
        <strain evidence="2 3">AH4231</strain>
    </source>
</reference>
<dbReference type="EMBL" id="NBEY01000034">
    <property type="protein sequence ID" value="OQR25498.1"/>
    <property type="molecule type" value="Genomic_DNA"/>
</dbReference>
<name>A0A1V9TUQ4_9LACO</name>
<keyword evidence="1" id="KW-1133">Transmembrane helix</keyword>
<sequence length="63" mass="7005">MKQLIVGGMIALGITFMVVSCFTYSMECENKDKVLELIEDVGYVAITTIICMTMIMFLSLMVA</sequence>
<dbReference type="PROSITE" id="PS51257">
    <property type="entry name" value="PROKAR_LIPOPROTEIN"/>
    <property type="match status" value="1"/>
</dbReference>
<gene>
    <name evidence="2" type="ORF">B6U37_04205</name>
</gene>
<dbReference type="RefSeq" id="WP_081515796.1">
    <property type="nucleotide sequence ID" value="NZ_NBEY01000034.1"/>
</dbReference>
<accession>A0A1V9TUQ4</accession>
<proteinExistence type="predicted"/>
<keyword evidence="1" id="KW-0812">Transmembrane</keyword>
<dbReference type="Proteomes" id="UP000192353">
    <property type="component" value="Unassembled WGS sequence"/>
</dbReference>